<dbReference type="NCBIfam" id="TIGR00229">
    <property type="entry name" value="sensory_box"/>
    <property type="match status" value="1"/>
</dbReference>
<dbReference type="InterPro" id="IPR000014">
    <property type="entry name" value="PAS"/>
</dbReference>
<keyword evidence="7" id="KW-0067">ATP-binding</keyword>
<keyword evidence="9" id="KW-0812">Transmembrane</keyword>
<evidence type="ECO:0000256" key="5">
    <source>
        <dbReference type="ARBA" id="ARBA00022741"/>
    </source>
</evidence>
<keyword evidence="6" id="KW-0418">Kinase</keyword>
<dbReference type="GO" id="GO:0005524">
    <property type="term" value="F:ATP binding"/>
    <property type="evidence" value="ECO:0007669"/>
    <property type="project" value="UniProtKB-KW"/>
</dbReference>
<dbReference type="InterPro" id="IPR043128">
    <property type="entry name" value="Rev_trsase/Diguanyl_cyclase"/>
</dbReference>
<organism evidence="13 14">
    <name type="scientific">Neptuniibacter caesariensis</name>
    <dbReference type="NCBI Taxonomy" id="207954"/>
    <lineage>
        <taxon>Bacteria</taxon>
        <taxon>Pseudomonadati</taxon>
        <taxon>Pseudomonadota</taxon>
        <taxon>Gammaproteobacteria</taxon>
        <taxon>Oceanospirillales</taxon>
        <taxon>Oceanospirillaceae</taxon>
        <taxon>Neptuniibacter</taxon>
    </lineage>
</organism>
<dbReference type="AlphaFoldDB" id="A0A7U8C6Y2"/>
<dbReference type="Gene3D" id="3.30.450.20">
    <property type="entry name" value="PAS domain"/>
    <property type="match status" value="2"/>
</dbReference>
<evidence type="ECO:0000256" key="8">
    <source>
        <dbReference type="ARBA" id="ARBA00023012"/>
    </source>
</evidence>
<dbReference type="SMART" id="SM00267">
    <property type="entry name" value="GGDEF"/>
    <property type="match status" value="1"/>
</dbReference>
<keyword evidence="14" id="KW-1185">Reference proteome</keyword>
<evidence type="ECO:0000256" key="2">
    <source>
        <dbReference type="ARBA" id="ARBA00004370"/>
    </source>
</evidence>
<dbReference type="SUPFAM" id="SSF141868">
    <property type="entry name" value="EAL domain-like"/>
    <property type="match status" value="1"/>
</dbReference>
<evidence type="ECO:0000256" key="3">
    <source>
        <dbReference type="ARBA" id="ARBA00022553"/>
    </source>
</evidence>
<comment type="cofactor">
    <cofactor evidence="1">
        <name>Mg(2+)</name>
        <dbReference type="ChEBI" id="CHEBI:18420"/>
    </cofactor>
</comment>
<dbReference type="SUPFAM" id="SSF55073">
    <property type="entry name" value="Nucleotide cyclase"/>
    <property type="match status" value="1"/>
</dbReference>
<dbReference type="GO" id="GO:0016020">
    <property type="term" value="C:membrane"/>
    <property type="evidence" value="ECO:0007669"/>
    <property type="project" value="UniProtKB-SubCell"/>
</dbReference>
<dbReference type="CDD" id="cd01948">
    <property type="entry name" value="EAL"/>
    <property type="match status" value="1"/>
</dbReference>
<evidence type="ECO:0000259" key="12">
    <source>
        <dbReference type="PROSITE" id="PS50887"/>
    </source>
</evidence>
<dbReference type="OrthoDB" id="9176779at2"/>
<dbReference type="GO" id="GO:0000160">
    <property type="term" value="P:phosphorelay signal transduction system"/>
    <property type="evidence" value="ECO:0007669"/>
    <property type="project" value="UniProtKB-KW"/>
</dbReference>
<keyword evidence="4" id="KW-0808">Transferase</keyword>
<evidence type="ECO:0000259" key="11">
    <source>
        <dbReference type="PROSITE" id="PS50883"/>
    </source>
</evidence>
<dbReference type="PROSITE" id="PS50887">
    <property type="entry name" value="GGDEF"/>
    <property type="match status" value="1"/>
</dbReference>
<sequence length="1010" mass="114050">MTKTANNLRLFVAAGSAVIVMVIFVIGIIQSSISAHTERHYSRVAEEMNQNVARLIESKKKSTLALTLALADNSTIKSVLLNSASEDSLVASSQHLSAELRKHTKYKNVWIQVIDRAGVSRSRSWVDKYGDPIYKVRKDIQQILKRPHVIETISVGKFTISFKSIVPIFAEHEFIGVVEVITHFNSIIKELEQSGIQSVVLADKRFEDQLTKPISNTFIDGYYVANFDVIRDDVALIKEVGVEKLINQTAPFVTKAQLISTTAIFGLSEKPVGYYLQIAPLNQIAFPETEALIRKIILSALLIISLSFLFAFVLYRNKRRIEQQQRFIQSVTDSATDLIFICQRNTISRANKAFKHSFPSLLGQPIDSFISQIHSSALFSTEHKPNGQSFLNLSLNQEQDLELTIEGTKRYFSLNTQTIPGDQKQYVLRLVDITERKQVEQTLQLSASVFTHAREGILITERDGTIVDVNDALLQITGYKKEEVIGQKPSLFSSGHHGKEFYHSLWNDITEKGYWSGELWNKRKNGDIYAQMLTISSVKDGENEGYFVALLSDITTIKEQQKKLELIANFDPLTGLPNRRHIIELLHEGMANAMKQMKTLAVFYLDLDGFKDINDTYGHEYGDQLLVTLANRMSKAMGQQDIVGRVGGDEFIGAFFEEPNSVFTDKLHHILEQLAKPIFVEGYKLQVSASIGVTLYPQQRSTDADKLVREADQAMYQAKLAGKNRYHFFDAEKDQYIRGQHQALEDIRRALERGEFVLHYQPKVNMFTGQICGAEALIRWQHPEEGLIMPGDFIPTISAHPLSVDLDEWVILTALKQIELWLHSGFDIPVSVNISPLQLQDSEFSKRLEKLLHTVSPAARTRLSIEVIESHALENMSTALNAIEESKALGISFSLDDFGTGYSSMSYLKRLPVEELKVDRSFVHGMLNNQEDLAILSATIGLAKAFDKKILVEGVESEEQGQRLLSLGYQEAQGYFISKPISADQFIEWQANWKAPLSWTYDRDEPALMI</sequence>
<dbReference type="Gene3D" id="3.30.70.270">
    <property type="match status" value="1"/>
</dbReference>
<gene>
    <name evidence="13" type="ORF">MED92_06353</name>
</gene>
<dbReference type="SMART" id="SM00091">
    <property type="entry name" value="PAS"/>
    <property type="match status" value="2"/>
</dbReference>
<dbReference type="InterPro" id="IPR001633">
    <property type="entry name" value="EAL_dom"/>
</dbReference>
<evidence type="ECO:0000256" key="1">
    <source>
        <dbReference type="ARBA" id="ARBA00001946"/>
    </source>
</evidence>
<dbReference type="SUPFAM" id="SSF55785">
    <property type="entry name" value="PYP-like sensor domain (PAS domain)"/>
    <property type="match status" value="1"/>
</dbReference>
<dbReference type="PROSITE" id="PS50112">
    <property type="entry name" value="PAS"/>
    <property type="match status" value="1"/>
</dbReference>
<evidence type="ECO:0000256" key="6">
    <source>
        <dbReference type="ARBA" id="ARBA00022777"/>
    </source>
</evidence>
<keyword evidence="3" id="KW-0597">Phosphoprotein</keyword>
<dbReference type="InterPro" id="IPR000160">
    <property type="entry name" value="GGDEF_dom"/>
</dbReference>
<keyword evidence="9" id="KW-1133">Transmembrane helix</keyword>
<dbReference type="PANTHER" id="PTHR44757:SF2">
    <property type="entry name" value="BIOFILM ARCHITECTURE MAINTENANCE PROTEIN MBAA"/>
    <property type="match status" value="1"/>
</dbReference>
<dbReference type="Proteomes" id="UP000002171">
    <property type="component" value="Unassembled WGS sequence"/>
</dbReference>
<evidence type="ECO:0000259" key="10">
    <source>
        <dbReference type="PROSITE" id="PS50112"/>
    </source>
</evidence>
<proteinExistence type="predicted"/>
<dbReference type="InterPro" id="IPR052155">
    <property type="entry name" value="Biofilm_reg_signaling"/>
</dbReference>
<dbReference type="Gene3D" id="3.20.20.450">
    <property type="entry name" value="EAL domain"/>
    <property type="match status" value="1"/>
</dbReference>
<dbReference type="InterPro" id="IPR029787">
    <property type="entry name" value="Nucleotide_cyclase"/>
</dbReference>
<evidence type="ECO:0000313" key="14">
    <source>
        <dbReference type="Proteomes" id="UP000002171"/>
    </source>
</evidence>
<evidence type="ECO:0000313" key="13">
    <source>
        <dbReference type="EMBL" id="EAR62718.1"/>
    </source>
</evidence>
<feature type="domain" description="GGDEF" evidence="12">
    <location>
        <begin position="598"/>
        <end position="731"/>
    </location>
</feature>
<feature type="domain" description="EAL" evidence="11">
    <location>
        <begin position="740"/>
        <end position="994"/>
    </location>
</feature>
<feature type="transmembrane region" description="Helical" evidence="9">
    <location>
        <begin position="296"/>
        <end position="315"/>
    </location>
</feature>
<dbReference type="CDD" id="cd01949">
    <property type="entry name" value="GGDEF"/>
    <property type="match status" value="1"/>
</dbReference>
<dbReference type="Pfam" id="PF13426">
    <property type="entry name" value="PAS_9"/>
    <property type="match status" value="1"/>
</dbReference>
<name>A0A7U8C6Y2_NEPCE</name>
<protein>
    <submittedName>
        <fullName evidence="13">Diguanylate cyclase/phosphodiesterase (GGDEF &amp; EAL domains) withPAS/PAC sensor</fullName>
    </submittedName>
</protein>
<keyword evidence="5" id="KW-0547">Nucleotide-binding</keyword>
<dbReference type="InterPro" id="IPR029151">
    <property type="entry name" value="Sensor-like_sf"/>
</dbReference>
<dbReference type="InterPro" id="IPR035919">
    <property type="entry name" value="EAL_sf"/>
</dbReference>
<feature type="domain" description="PAS" evidence="10">
    <location>
        <begin position="435"/>
        <end position="487"/>
    </location>
</feature>
<dbReference type="RefSeq" id="WP_007021736.1">
    <property type="nucleotide sequence ID" value="NZ_CH724126.1"/>
</dbReference>
<dbReference type="CDD" id="cd00130">
    <property type="entry name" value="PAS"/>
    <property type="match status" value="1"/>
</dbReference>
<comment type="caution">
    <text evidence="13">The sequence shown here is derived from an EMBL/GenBank/DDBJ whole genome shotgun (WGS) entry which is preliminary data.</text>
</comment>
<dbReference type="PANTHER" id="PTHR44757">
    <property type="entry name" value="DIGUANYLATE CYCLASE DGCP"/>
    <property type="match status" value="1"/>
</dbReference>
<dbReference type="SMART" id="SM00052">
    <property type="entry name" value="EAL"/>
    <property type="match status" value="1"/>
</dbReference>
<dbReference type="EMBL" id="AAOW01000002">
    <property type="protein sequence ID" value="EAR62718.1"/>
    <property type="molecule type" value="Genomic_DNA"/>
</dbReference>
<reference evidence="13 14" key="1">
    <citation type="submission" date="2006-02" db="EMBL/GenBank/DDBJ databases">
        <authorList>
            <person name="Pinhassi J."/>
            <person name="Pedros-Alio C."/>
            <person name="Ferriera S."/>
            <person name="Johnson J."/>
            <person name="Kravitz S."/>
            <person name="Halpern A."/>
            <person name="Remington K."/>
            <person name="Beeson K."/>
            <person name="Tran B."/>
            <person name="Rogers Y.-H."/>
            <person name="Friedman R."/>
            <person name="Venter J.C."/>
        </authorList>
    </citation>
    <scope>NUCLEOTIDE SEQUENCE [LARGE SCALE GENOMIC DNA]</scope>
    <source>
        <strain evidence="13 14">MED92</strain>
    </source>
</reference>
<keyword evidence="8" id="KW-0902">Two-component regulatory system</keyword>
<feature type="transmembrane region" description="Helical" evidence="9">
    <location>
        <begin position="7"/>
        <end position="29"/>
    </location>
</feature>
<evidence type="ECO:0000256" key="9">
    <source>
        <dbReference type="SAM" id="Phobius"/>
    </source>
</evidence>
<accession>A0A7U8C6Y2</accession>
<dbReference type="PROSITE" id="PS50883">
    <property type="entry name" value="EAL"/>
    <property type="match status" value="1"/>
</dbReference>
<dbReference type="Pfam" id="PF00990">
    <property type="entry name" value="GGDEF"/>
    <property type="match status" value="1"/>
</dbReference>
<evidence type="ECO:0000256" key="4">
    <source>
        <dbReference type="ARBA" id="ARBA00022679"/>
    </source>
</evidence>
<keyword evidence="9" id="KW-0472">Membrane</keyword>
<evidence type="ECO:0000256" key="7">
    <source>
        <dbReference type="ARBA" id="ARBA00022840"/>
    </source>
</evidence>
<dbReference type="SUPFAM" id="SSF103190">
    <property type="entry name" value="Sensory domain-like"/>
    <property type="match status" value="1"/>
</dbReference>
<comment type="subcellular location">
    <subcellularLocation>
        <location evidence="2">Membrane</location>
    </subcellularLocation>
</comment>
<dbReference type="InterPro" id="IPR035965">
    <property type="entry name" value="PAS-like_dom_sf"/>
</dbReference>
<dbReference type="Pfam" id="PF00563">
    <property type="entry name" value="EAL"/>
    <property type="match status" value="1"/>
</dbReference>
<dbReference type="FunFam" id="3.30.70.270:FF:000001">
    <property type="entry name" value="Diguanylate cyclase domain protein"/>
    <property type="match status" value="1"/>
</dbReference>
<dbReference type="NCBIfam" id="TIGR00254">
    <property type="entry name" value="GGDEF"/>
    <property type="match status" value="1"/>
</dbReference>
<dbReference type="GO" id="GO:0016301">
    <property type="term" value="F:kinase activity"/>
    <property type="evidence" value="ECO:0007669"/>
    <property type="project" value="UniProtKB-KW"/>
</dbReference>